<accession>A0A8H6S7I5</accession>
<evidence type="ECO:0000256" key="3">
    <source>
        <dbReference type="PROSITE-ProRule" id="PRU00089"/>
    </source>
</evidence>
<dbReference type="SUPFAM" id="SSF46785">
    <property type="entry name" value="Winged helix' DNA-binding domain"/>
    <property type="match status" value="1"/>
</dbReference>
<dbReference type="GO" id="GO:0005634">
    <property type="term" value="C:nucleus"/>
    <property type="evidence" value="ECO:0007669"/>
    <property type="project" value="UniProtKB-SubCell"/>
</dbReference>
<keyword evidence="1 3" id="KW-0238">DNA-binding</keyword>
<dbReference type="InterPro" id="IPR030456">
    <property type="entry name" value="TF_fork_head_CS_2"/>
</dbReference>
<dbReference type="CDD" id="cd00059">
    <property type="entry name" value="FH_FOX"/>
    <property type="match status" value="1"/>
</dbReference>
<gene>
    <name evidence="6" type="ORF">MIND_01173500</name>
</gene>
<dbReference type="PROSITE" id="PS00658">
    <property type="entry name" value="FORK_HEAD_2"/>
    <property type="match status" value="1"/>
</dbReference>
<feature type="domain" description="Fork-head" evidence="5">
    <location>
        <begin position="284"/>
        <end position="376"/>
    </location>
</feature>
<evidence type="ECO:0000256" key="2">
    <source>
        <dbReference type="ARBA" id="ARBA00023242"/>
    </source>
</evidence>
<feature type="region of interest" description="Disordered" evidence="4">
    <location>
        <begin position="1"/>
        <end position="23"/>
    </location>
</feature>
<dbReference type="EMBL" id="JACAZF010000011">
    <property type="protein sequence ID" value="KAF7292750.1"/>
    <property type="molecule type" value="Genomic_DNA"/>
</dbReference>
<feature type="region of interest" description="Disordered" evidence="4">
    <location>
        <begin position="371"/>
        <end position="442"/>
    </location>
</feature>
<feature type="compositionally biased region" description="Basic and acidic residues" evidence="4">
    <location>
        <begin position="91"/>
        <end position="106"/>
    </location>
</feature>
<dbReference type="Pfam" id="PF00250">
    <property type="entry name" value="Forkhead"/>
    <property type="match status" value="1"/>
</dbReference>
<dbReference type="PANTHER" id="PTHR11829:SF343">
    <property type="entry name" value="FORK-HEAD DOMAIN-CONTAINING PROTEIN"/>
    <property type="match status" value="1"/>
</dbReference>
<feature type="compositionally biased region" description="Acidic residues" evidence="4">
    <location>
        <begin position="391"/>
        <end position="406"/>
    </location>
</feature>
<proteinExistence type="predicted"/>
<name>A0A8H6S7I5_9AGAR</name>
<feature type="DNA-binding region" description="Fork-head" evidence="3">
    <location>
        <begin position="284"/>
        <end position="376"/>
    </location>
</feature>
<dbReference type="InterPro" id="IPR036388">
    <property type="entry name" value="WH-like_DNA-bd_sf"/>
</dbReference>
<evidence type="ECO:0000256" key="1">
    <source>
        <dbReference type="ARBA" id="ARBA00023125"/>
    </source>
</evidence>
<dbReference type="GO" id="GO:0000981">
    <property type="term" value="F:DNA-binding transcription factor activity, RNA polymerase II-specific"/>
    <property type="evidence" value="ECO:0007669"/>
    <property type="project" value="TreeGrafter"/>
</dbReference>
<organism evidence="6 7">
    <name type="scientific">Mycena indigotica</name>
    <dbReference type="NCBI Taxonomy" id="2126181"/>
    <lineage>
        <taxon>Eukaryota</taxon>
        <taxon>Fungi</taxon>
        <taxon>Dikarya</taxon>
        <taxon>Basidiomycota</taxon>
        <taxon>Agaricomycotina</taxon>
        <taxon>Agaricomycetes</taxon>
        <taxon>Agaricomycetidae</taxon>
        <taxon>Agaricales</taxon>
        <taxon>Marasmiineae</taxon>
        <taxon>Mycenaceae</taxon>
        <taxon>Mycena</taxon>
    </lineage>
</organism>
<feature type="region of interest" description="Disordered" evidence="4">
    <location>
        <begin position="221"/>
        <end position="240"/>
    </location>
</feature>
<dbReference type="Gene3D" id="1.10.10.10">
    <property type="entry name" value="Winged helix-like DNA-binding domain superfamily/Winged helix DNA-binding domain"/>
    <property type="match status" value="1"/>
</dbReference>
<dbReference type="GO" id="GO:0000978">
    <property type="term" value="F:RNA polymerase II cis-regulatory region sequence-specific DNA binding"/>
    <property type="evidence" value="ECO:0007669"/>
    <property type="project" value="TreeGrafter"/>
</dbReference>
<evidence type="ECO:0000259" key="5">
    <source>
        <dbReference type="PROSITE" id="PS50039"/>
    </source>
</evidence>
<evidence type="ECO:0000313" key="7">
    <source>
        <dbReference type="Proteomes" id="UP000636479"/>
    </source>
</evidence>
<evidence type="ECO:0000313" key="6">
    <source>
        <dbReference type="EMBL" id="KAF7292750.1"/>
    </source>
</evidence>
<protein>
    <submittedName>
        <fullName evidence="6">Fork-head domain-containing protein</fullName>
    </submittedName>
</protein>
<dbReference type="SMART" id="SM00339">
    <property type="entry name" value="FH"/>
    <property type="match status" value="1"/>
</dbReference>
<dbReference type="RefSeq" id="XP_037215178.1">
    <property type="nucleotide sequence ID" value="XM_037368252.1"/>
</dbReference>
<dbReference type="InterPro" id="IPR050211">
    <property type="entry name" value="FOX_domain-containing"/>
</dbReference>
<comment type="subcellular location">
    <subcellularLocation>
        <location evidence="3">Nucleus</location>
    </subcellularLocation>
</comment>
<dbReference type="PANTHER" id="PTHR11829">
    <property type="entry name" value="FORKHEAD BOX PROTEIN"/>
    <property type="match status" value="1"/>
</dbReference>
<feature type="region of interest" description="Disordered" evidence="4">
    <location>
        <begin position="91"/>
        <end position="119"/>
    </location>
</feature>
<feature type="compositionally biased region" description="Basic residues" evidence="4">
    <location>
        <begin position="372"/>
        <end position="386"/>
    </location>
</feature>
<dbReference type="InterPro" id="IPR001766">
    <property type="entry name" value="Fork_head_dom"/>
</dbReference>
<dbReference type="OrthoDB" id="5954824at2759"/>
<dbReference type="GeneID" id="59350768"/>
<keyword evidence="2 3" id="KW-0539">Nucleus</keyword>
<keyword evidence="7" id="KW-1185">Reference proteome</keyword>
<reference evidence="6" key="1">
    <citation type="submission" date="2020-05" db="EMBL/GenBank/DDBJ databases">
        <title>Mycena genomes resolve the evolution of fungal bioluminescence.</title>
        <authorList>
            <person name="Tsai I.J."/>
        </authorList>
    </citation>
    <scope>NUCLEOTIDE SEQUENCE</scope>
    <source>
        <strain evidence="6">171206Taipei</strain>
    </source>
</reference>
<dbReference type="PROSITE" id="PS50039">
    <property type="entry name" value="FORK_HEAD_3"/>
    <property type="match status" value="1"/>
</dbReference>
<comment type="caution">
    <text evidence="6">The sequence shown here is derived from an EMBL/GenBank/DDBJ whole genome shotgun (WGS) entry which is preliminary data.</text>
</comment>
<dbReference type="PRINTS" id="PR00053">
    <property type="entry name" value="FORKHEAD"/>
</dbReference>
<dbReference type="AlphaFoldDB" id="A0A8H6S7I5"/>
<dbReference type="Proteomes" id="UP000636479">
    <property type="component" value="Unassembled WGS sequence"/>
</dbReference>
<dbReference type="InterPro" id="IPR036390">
    <property type="entry name" value="WH_DNA-bd_sf"/>
</dbReference>
<evidence type="ECO:0000256" key="4">
    <source>
        <dbReference type="SAM" id="MobiDB-lite"/>
    </source>
</evidence>
<sequence>MPLWTGVPSLPSAMATGGHDQHLPSIVDRSSDCATAGIGKKEDDGPVLALELSDILVDEFANDPEDAPSTQSLSVPDVGARLSRLTGSVGRHDETFAPSEPQERGARYQPYPSPMRPSTVKSESVMWTGSAPLMAPTIQNYNQAPWTSVSGPLAARPANSHFPAAFRTFSQPPTASQMPYSYGGLPPRSYNQLPTPPYTPVALPRPLPIISVPQVVHIPEGFAPSSRQPPPVEKVDSPTRAPTEIKNLVLPDPNAAEFMRRKMGIPKDRVVNLRAVPDTTDHSRPGTPLYQLIGLAICGSDHQKLTLKGIENAIIDGFTYYSDKRDVASWKNSIRHALSLYKMFVQIPRAANDPGKGAYWTISTADGDGFARKRNRKKGKAAKKPAPKYEDSDEDSFLDSSSESEEVEQRYHPYARATRQASPIVTGRRVTTRSGAKKALQL</sequence>